<accession>A0A9X2XMW0</accession>
<dbReference type="RefSeq" id="WP_279295452.1">
    <property type="nucleotide sequence ID" value="NZ_JAOTIF010000001.1"/>
</dbReference>
<dbReference type="InterPro" id="IPR003834">
    <property type="entry name" value="Cyt_c_assmbl_TM_dom"/>
</dbReference>
<feature type="transmembrane region" description="Helical" evidence="6">
    <location>
        <begin position="187"/>
        <end position="211"/>
    </location>
</feature>
<comment type="subcellular location">
    <subcellularLocation>
        <location evidence="1">Membrane</location>
        <topology evidence="1">Multi-pass membrane protein</topology>
    </subcellularLocation>
</comment>
<dbReference type="Proteomes" id="UP001155483">
    <property type="component" value="Unassembled WGS sequence"/>
</dbReference>
<comment type="caution">
    <text evidence="9">The sequence shown here is derived from an EMBL/GenBank/DDBJ whole genome shotgun (WGS) entry which is preliminary data.</text>
</comment>
<dbReference type="Gene3D" id="3.40.30.10">
    <property type="entry name" value="Glutaredoxin"/>
    <property type="match status" value="1"/>
</dbReference>
<feature type="domain" description="Cytochrome C biogenesis protein transmembrane" evidence="8">
    <location>
        <begin position="191"/>
        <end position="404"/>
    </location>
</feature>
<dbReference type="SUPFAM" id="SSF52833">
    <property type="entry name" value="Thioredoxin-like"/>
    <property type="match status" value="1"/>
</dbReference>
<feature type="transmembrane region" description="Helical" evidence="6">
    <location>
        <begin position="310"/>
        <end position="333"/>
    </location>
</feature>
<keyword evidence="7" id="KW-0732">Signal</keyword>
<evidence type="ECO:0000256" key="7">
    <source>
        <dbReference type="SAM" id="SignalP"/>
    </source>
</evidence>
<reference evidence="9" key="2">
    <citation type="submission" date="2023-04" db="EMBL/GenBank/DDBJ databases">
        <title>Paracnuella aquatica gen. nov., sp. nov., a member of the family Chitinophagaceae isolated from a hot spring.</title>
        <authorList>
            <person name="Wang C."/>
        </authorList>
    </citation>
    <scope>NUCLEOTIDE SEQUENCE</scope>
    <source>
        <strain evidence="9">LB-8</strain>
    </source>
</reference>
<organism evidence="9 10">
    <name type="scientific">Paraflavisolibacter caeni</name>
    <dbReference type="NCBI Taxonomy" id="2982496"/>
    <lineage>
        <taxon>Bacteria</taxon>
        <taxon>Pseudomonadati</taxon>
        <taxon>Bacteroidota</taxon>
        <taxon>Chitinophagia</taxon>
        <taxon>Chitinophagales</taxon>
        <taxon>Chitinophagaceae</taxon>
        <taxon>Paraflavisolibacter</taxon>
    </lineage>
</organism>
<dbReference type="PANTHER" id="PTHR32234">
    <property type="entry name" value="THIOL:DISULFIDE INTERCHANGE PROTEIN DSBD"/>
    <property type="match status" value="1"/>
</dbReference>
<dbReference type="GO" id="GO:0016020">
    <property type="term" value="C:membrane"/>
    <property type="evidence" value="ECO:0007669"/>
    <property type="project" value="UniProtKB-SubCell"/>
</dbReference>
<feature type="transmembrane region" description="Helical" evidence="6">
    <location>
        <begin position="381"/>
        <end position="400"/>
    </location>
</feature>
<evidence type="ECO:0000256" key="4">
    <source>
        <dbReference type="ARBA" id="ARBA00022989"/>
    </source>
</evidence>
<evidence type="ECO:0000313" key="9">
    <source>
        <dbReference type="EMBL" id="MCU7548008.1"/>
    </source>
</evidence>
<dbReference type="InterPro" id="IPR036249">
    <property type="entry name" value="Thioredoxin-like_sf"/>
</dbReference>
<evidence type="ECO:0000259" key="8">
    <source>
        <dbReference type="Pfam" id="PF02683"/>
    </source>
</evidence>
<dbReference type="PANTHER" id="PTHR32234:SF0">
    <property type="entry name" value="THIOL:DISULFIDE INTERCHANGE PROTEIN DSBD"/>
    <property type="match status" value="1"/>
</dbReference>
<evidence type="ECO:0000313" key="10">
    <source>
        <dbReference type="Proteomes" id="UP001155483"/>
    </source>
</evidence>
<evidence type="ECO:0000256" key="6">
    <source>
        <dbReference type="SAM" id="Phobius"/>
    </source>
</evidence>
<evidence type="ECO:0000256" key="5">
    <source>
        <dbReference type="ARBA" id="ARBA00023136"/>
    </source>
</evidence>
<sequence length="648" mass="71503">MNSCKPSFLFVLFFLISSFAFSQDSSSVLPWKVSSRKIGNGQYEVQFSVSNTNGWQLYAPNQKLSDIATTELQFPDSSIQLVSEMNDSGNARKVESSIFEGTSVKIYESPTSWKQLINIKGPVPATLQGVLLYTYGKADEFYPGTAFNFTVPLEGGTAASTRIRISSLDLGNPVSICGDDDTADKSLAGIFLLGFLGGLIALITPCVFPLIPLTVSFFTKRSGSRQKGVRNALMYGFSIFLIYVILSLPFHIVDQANPEVLNNISTNIWLNLAFFVIFIFFALSFFGLYEIGLPSGFANKIDTKSGISDFWGIFFMALTLAIVSFSCTGPILGSLLAGALTNDGGAIQLTSGMAGFGLGLALPFALFALFPGWLQSLPKSGGWLTSVKIVLGFLELALAVKFLSNADLVKQWGFLRRETFIAIWIIIGIAIVLYLLGVIRFSHDSKPKMTKTRWAFIILFAAATLYLVPGVTNTSAANLRLISGFPPPMCYSLYKHPVNCEKNIEPIINDYEGALRLAKEKNKPVLIDFTGWACVNCRRMEEKVWPNPDVARMMKNDFIVVSLYVDERKRLPLAEQVQFKTKTGVEKSIVTVGDKWATFQSENFNAVSQPQYAIISPDEKVLTKTKSYTPVAEEFVQWLQCGLNAMKK</sequence>
<proteinExistence type="predicted"/>
<evidence type="ECO:0000256" key="3">
    <source>
        <dbReference type="ARBA" id="ARBA00022748"/>
    </source>
</evidence>
<feature type="transmembrane region" description="Helical" evidence="6">
    <location>
        <begin position="454"/>
        <end position="472"/>
    </location>
</feature>
<dbReference type="Pfam" id="PF13899">
    <property type="entry name" value="Thioredoxin_7"/>
    <property type="match status" value="1"/>
</dbReference>
<protein>
    <submittedName>
        <fullName evidence="9">Thioredoxin family protein</fullName>
    </submittedName>
</protein>
<dbReference type="AlphaFoldDB" id="A0A9X2XMW0"/>
<dbReference type="GO" id="GO:0017004">
    <property type="term" value="P:cytochrome complex assembly"/>
    <property type="evidence" value="ECO:0007669"/>
    <property type="project" value="UniProtKB-KW"/>
</dbReference>
<keyword evidence="5 6" id="KW-0472">Membrane</keyword>
<gene>
    <name evidence="9" type="ORF">OCK74_02730</name>
</gene>
<keyword evidence="2 6" id="KW-0812">Transmembrane</keyword>
<reference evidence="9" key="1">
    <citation type="submission" date="2022-09" db="EMBL/GenBank/DDBJ databases">
        <authorList>
            <person name="Yuan C."/>
            <person name="Ke Z."/>
        </authorList>
    </citation>
    <scope>NUCLEOTIDE SEQUENCE</scope>
    <source>
        <strain evidence="9">LB-8</strain>
    </source>
</reference>
<dbReference type="Pfam" id="PF02683">
    <property type="entry name" value="DsbD_TM"/>
    <property type="match status" value="1"/>
</dbReference>
<dbReference type="EMBL" id="JAOTIF010000001">
    <property type="protein sequence ID" value="MCU7548008.1"/>
    <property type="molecule type" value="Genomic_DNA"/>
</dbReference>
<feature type="transmembrane region" description="Helical" evidence="6">
    <location>
        <begin position="232"/>
        <end position="253"/>
    </location>
</feature>
<keyword evidence="4 6" id="KW-1133">Transmembrane helix</keyword>
<feature type="transmembrane region" description="Helical" evidence="6">
    <location>
        <begin position="353"/>
        <end position="374"/>
    </location>
</feature>
<keyword evidence="10" id="KW-1185">Reference proteome</keyword>
<feature type="transmembrane region" description="Helical" evidence="6">
    <location>
        <begin position="420"/>
        <end position="442"/>
    </location>
</feature>
<feature type="signal peptide" evidence="7">
    <location>
        <begin position="1"/>
        <end position="22"/>
    </location>
</feature>
<dbReference type="GO" id="GO:0045454">
    <property type="term" value="P:cell redox homeostasis"/>
    <property type="evidence" value="ECO:0007669"/>
    <property type="project" value="TreeGrafter"/>
</dbReference>
<dbReference type="GO" id="GO:0015035">
    <property type="term" value="F:protein-disulfide reductase activity"/>
    <property type="evidence" value="ECO:0007669"/>
    <property type="project" value="TreeGrafter"/>
</dbReference>
<name>A0A9X2XMW0_9BACT</name>
<keyword evidence="3" id="KW-0201">Cytochrome c-type biogenesis</keyword>
<feature type="transmembrane region" description="Helical" evidence="6">
    <location>
        <begin position="268"/>
        <end position="289"/>
    </location>
</feature>
<evidence type="ECO:0000256" key="2">
    <source>
        <dbReference type="ARBA" id="ARBA00022692"/>
    </source>
</evidence>
<evidence type="ECO:0000256" key="1">
    <source>
        <dbReference type="ARBA" id="ARBA00004141"/>
    </source>
</evidence>
<feature type="chain" id="PRO_5040883710" evidence="7">
    <location>
        <begin position="23"/>
        <end position="648"/>
    </location>
</feature>